<feature type="compositionally biased region" description="Polar residues" evidence="1">
    <location>
        <begin position="203"/>
        <end position="213"/>
    </location>
</feature>
<reference evidence="3 4" key="1">
    <citation type="submission" date="2016-10" db="EMBL/GenBank/DDBJ databases">
        <title>Silvanigrella aquatica sp. nov., isolated from a freshwater lake located in the Black Forest, Germany, description of Silvanigrellaceae fam. nov., Silvanigrellales ord. nov., reclassification of the order Bdellovibrionales in the class Oligoflexia, reclassification of the families Bacteriovoracaceae and Halobacteriovoraceae in the new order Bacteriovoracales ord. nov., and reclassification of the family Pseudobacteriovoracaceae in the order Oligoflexiales.</title>
        <authorList>
            <person name="Hahn M.W."/>
            <person name="Schmidt J."/>
            <person name="Koll U."/>
            <person name="Rohde M."/>
            <person name="Verbag S."/>
            <person name="Pitt A."/>
            <person name="Nakai R."/>
            <person name="Naganuma T."/>
            <person name="Lang E."/>
        </authorList>
    </citation>
    <scope>NUCLEOTIDE SEQUENCE [LARGE SCALE GENOMIC DNA]</scope>
    <source>
        <strain evidence="3 4">MWH-Nonnen-W8red</strain>
    </source>
</reference>
<dbReference type="InterPro" id="IPR006860">
    <property type="entry name" value="FecR"/>
</dbReference>
<name>A0A1L4D183_9BACT</name>
<organism evidence="3 4">
    <name type="scientific">Silvanigrella aquatica</name>
    <dbReference type="NCBI Taxonomy" id="1915309"/>
    <lineage>
        <taxon>Bacteria</taxon>
        <taxon>Pseudomonadati</taxon>
        <taxon>Bdellovibrionota</taxon>
        <taxon>Oligoflexia</taxon>
        <taxon>Silvanigrellales</taxon>
        <taxon>Silvanigrellaceae</taxon>
        <taxon>Silvanigrella</taxon>
    </lineage>
</organism>
<feature type="domain" description="FecR protein" evidence="2">
    <location>
        <begin position="50"/>
        <end position="159"/>
    </location>
</feature>
<dbReference type="EMBL" id="CP017834">
    <property type="protein sequence ID" value="APJ03963.1"/>
    <property type="molecule type" value="Genomic_DNA"/>
</dbReference>
<dbReference type="Proteomes" id="UP000184731">
    <property type="component" value="Chromosome"/>
</dbReference>
<sequence>MATFVLHLSAFAQSSEGIATLSNIIGKVDVVRSGKTITAEKGFVLLETDELITYDKTAAKIVFNDGSNLMAFQNARVKVVEYKIKAKSENTNDVKSAIDVIKGKVRFFVKPQDDSDAEAGKTDAKFKTSNSVMGIRGTSGFIDASVPNNTQIIVTSGLVQVTSIDDPSKSVLVPANKFTEVVGRRPPTLPKAVPPIILNKLNSDASTVDPNFKNNEKSGKNENTPNKNNQNNQSPSKQGNESGSTTPSGAPGGLAGTTNNSQDEITSAVIDQRKTVFNPDGTSGVISTNSSLNALLESQGNTTVRPTSTGDFDPIKKSLDQVNTTTTQINRQISSIIQTVATPQVQKSITIIINNPNLP</sequence>
<proteinExistence type="predicted"/>
<feature type="region of interest" description="Disordered" evidence="1">
    <location>
        <begin position="203"/>
        <end position="260"/>
    </location>
</feature>
<evidence type="ECO:0000313" key="4">
    <source>
        <dbReference type="Proteomes" id="UP000184731"/>
    </source>
</evidence>
<dbReference type="PANTHER" id="PTHR38731">
    <property type="entry name" value="LIPL45-RELATED LIPOPROTEIN-RELATED"/>
    <property type="match status" value="1"/>
</dbReference>
<accession>A0A1L4D183</accession>
<dbReference type="STRING" id="1915309.AXG55_08605"/>
<feature type="compositionally biased region" description="Low complexity" evidence="1">
    <location>
        <begin position="221"/>
        <end position="249"/>
    </location>
</feature>
<keyword evidence="4" id="KW-1185">Reference proteome</keyword>
<dbReference type="Pfam" id="PF04773">
    <property type="entry name" value="FecR"/>
    <property type="match status" value="1"/>
</dbReference>
<protein>
    <recommendedName>
        <fullName evidence="2">FecR protein domain-containing protein</fullName>
    </recommendedName>
</protein>
<evidence type="ECO:0000259" key="2">
    <source>
        <dbReference type="Pfam" id="PF04773"/>
    </source>
</evidence>
<evidence type="ECO:0000256" key="1">
    <source>
        <dbReference type="SAM" id="MobiDB-lite"/>
    </source>
</evidence>
<evidence type="ECO:0000313" key="3">
    <source>
        <dbReference type="EMBL" id="APJ03963.1"/>
    </source>
</evidence>
<dbReference type="AlphaFoldDB" id="A0A1L4D183"/>
<dbReference type="KEGG" id="saqi:AXG55_08605"/>
<gene>
    <name evidence="3" type="ORF">AXG55_08605</name>
</gene>